<organism evidence="3 4">
    <name type="scientific">Pseudoduganella violacea</name>
    <dbReference type="NCBI Taxonomy" id="1715466"/>
    <lineage>
        <taxon>Bacteria</taxon>
        <taxon>Pseudomonadati</taxon>
        <taxon>Pseudomonadota</taxon>
        <taxon>Betaproteobacteria</taxon>
        <taxon>Burkholderiales</taxon>
        <taxon>Oxalobacteraceae</taxon>
        <taxon>Telluria group</taxon>
        <taxon>Pseudoduganella</taxon>
    </lineage>
</organism>
<proteinExistence type="predicted"/>
<keyword evidence="1" id="KW-0732">Signal</keyword>
<keyword evidence="4" id="KW-1185">Reference proteome</keyword>
<feature type="signal peptide" evidence="1">
    <location>
        <begin position="1"/>
        <end position="27"/>
    </location>
</feature>
<gene>
    <name evidence="3" type="ORF">FHS03_003023</name>
</gene>
<feature type="domain" description="Ice-binding protein C-terminal" evidence="2">
    <location>
        <begin position="223"/>
        <end position="244"/>
    </location>
</feature>
<dbReference type="EMBL" id="JACHXD010000008">
    <property type="protein sequence ID" value="MBB3119964.1"/>
    <property type="molecule type" value="Genomic_DNA"/>
</dbReference>
<accession>A0A7W5BBA7</accession>
<feature type="chain" id="PRO_5030886215" evidence="1">
    <location>
        <begin position="28"/>
        <end position="252"/>
    </location>
</feature>
<evidence type="ECO:0000256" key="1">
    <source>
        <dbReference type="SAM" id="SignalP"/>
    </source>
</evidence>
<evidence type="ECO:0000259" key="2">
    <source>
        <dbReference type="Pfam" id="PF07589"/>
    </source>
</evidence>
<sequence length="252" mass="25446">MKNLKKTVLASGLALALLAGITPVSQATVLTIDFAMKGAFSGTPPSDPVDPNAVFARAVFDDGGGTGSVTLTMNVLTNLLVGAYVSDWYFNLDPTIMNLADAPTFTPVAGFVAADSITLDKNPNGFPNCCKADGTGGDYDIWFAFPQANPGELARGNTSKYTITGTGLTANSFNFLSVPQNSDDGSYISAVHVQGYSSSVWVAGSGSTGGGGGGGGGGSGGEVPEPGSLLLVGLGLLSLGLGRKLHLGSKTE</sequence>
<comment type="caution">
    <text evidence="3">The sequence shown here is derived from an EMBL/GenBank/DDBJ whole genome shotgun (WGS) entry which is preliminary data.</text>
</comment>
<dbReference type="AlphaFoldDB" id="A0A7W5BBA7"/>
<evidence type="ECO:0000313" key="4">
    <source>
        <dbReference type="Proteomes" id="UP000541535"/>
    </source>
</evidence>
<evidence type="ECO:0000313" key="3">
    <source>
        <dbReference type="EMBL" id="MBB3119964.1"/>
    </source>
</evidence>
<dbReference type="Pfam" id="PF07589">
    <property type="entry name" value="PEP-CTERM"/>
    <property type="match status" value="1"/>
</dbReference>
<dbReference type="InterPro" id="IPR013424">
    <property type="entry name" value="Ice-binding_C"/>
</dbReference>
<dbReference type="Proteomes" id="UP000541535">
    <property type="component" value="Unassembled WGS sequence"/>
</dbReference>
<dbReference type="NCBIfam" id="TIGR02595">
    <property type="entry name" value="PEP_CTERM"/>
    <property type="match status" value="1"/>
</dbReference>
<name>A0A7W5BBA7_9BURK</name>
<protein>
    <submittedName>
        <fullName evidence="3">Putative membrane protein YgcG</fullName>
    </submittedName>
</protein>
<dbReference type="RefSeq" id="WP_183441768.1">
    <property type="nucleotide sequence ID" value="NZ_JACHXD010000008.1"/>
</dbReference>
<reference evidence="3 4" key="1">
    <citation type="submission" date="2020-08" db="EMBL/GenBank/DDBJ databases">
        <title>Genomic Encyclopedia of Type Strains, Phase III (KMG-III): the genomes of soil and plant-associated and newly described type strains.</title>
        <authorList>
            <person name="Whitman W."/>
        </authorList>
    </citation>
    <scope>NUCLEOTIDE SEQUENCE [LARGE SCALE GENOMIC DNA]</scope>
    <source>
        <strain evidence="3 4">CECT 8897</strain>
    </source>
</reference>